<evidence type="ECO:0000313" key="9">
    <source>
        <dbReference type="Proteomes" id="UP001186944"/>
    </source>
</evidence>
<comment type="caution">
    <text evidence="8">The sequence shown here is derived from an EMBL/GenBank/DDBJ whole genome shotgun (WGS) entry which is preliminary data.</text>
</comment>
<keyword evidence="9" id="KW-1185">Reference proteome</keyword>
<keyword evidence="6" id="KW-0325">Glycoprotein</keyword>
<keyword evidence="3" id="KW-0732">Signal</keyword>
<reference evidence="8" key="1">
    <citation type="submission" date="2019-08" db="EMBL/GenBank/DDBJ databases">
        <title>The improved chromosome-level genome for the pearl oyster Pinctada fucata martensii using PacBio sequencing and Hi-C.</title>
        <authorList>
            <person name="Zheng Z."/>
        </authorList>
    </citation>
    <scope>NUCLEOTIDE SEQUENCE</scope>
    <source>
        <strain evidence="8">ZZ-2019</strain>
        <tissue evidence="8">Adductor muscle</tissue>
    </source>
</reference>
<evidence type="ECO:0000256" key="1">
    <source>
        <dbReference type="ARBA" id="ARBA00004613"/>
    </source>
</evidence>
<dbReference type="InterPro" id="IPR002181">
    <property type="entry name" value="Fibrinogen_a/b/g_C_dom"/>
</dbReference>
<dbReference type="InterPro" id="IPR037579">
    <property type="entry name" value="FIB_ANG-like"/>
</dbReference>
<dbReference type="PROSITE" id="PS51406">
    <property type="entry name" value="FIBRINOGEN_C_2"/>
    <property type="match status" value="1"/>
</dbReference>
<dbReference type="EMBL" id="VSWD01000001">
    <property type="protein sequence ID" value="KAK3108667.1"/>
    <property type="molecule type" value="Genomic_DNA"/>
</dbReference>
<keyword evidence="5" id="KW-1015">Disulfide bond</keyword>
<keyword evidence="2" id="KW-0964">Secreted</keyword>
<protein>
    <recommendedName>
        <fullName evidence="7">Fibrinogen C-terminal domain-containing protein</fullName>
    </recommendedName>
</protein>
<dbReference type="GO" id="GO:0005576">
    <property type="term" value="C:extracellular region"/>
    <property type="evidence" value="ECO:0007669"/>
    <property type="project" value="UniProtKB-SubCell"/>
</dbReference>
<dbReference type="InterPro" id="IPR036056">
    <property type="entry name" value="Fibrinogen-like_C"/>
</dbReference>
<evidence type="ECO:0000259" key="7">
    <source>
        <dbReference type="PROSITE" id="PS51406"/>
    </source>
</evidence>
<dbReference type="Pfam" id="PF00147">
    <property type="entry name" value="Fibrinogen_C"/>
    <property type="match status" value="1"/>
</dbReference>
<evidence type="ECO:0000256" key="2">
    <source>
        <dbReference type="ARBA" id="ARBA00022525"/>
    </source>
</evidence>
<keyword evidence="4" id="KW-0175">Coiled coil</keyword>
<dbReference type="SMART" id="SM00186">
    <property type="entry name" value="FBG"/>
    <property type="match status" value="1"/>
</dbReference>
<evidence type="ECO:0000256" key="4">
    <source>
        <dbReference type="ARBA" id="ARBA00023054"/>
    </source>
</evidence>
<evidence type="ECO:0000256" key="3">
    <source>
        <dbReference type="ARBA" id="ARBA00022729"/>
    </source>
</evidence>
<accession>A0AA88YNL7</accession>
<dbReference type="AlphaFoldDB" id="A0AA88YNL7"/>
<dbReference type="Gene3D" id="3.90.215.10">
    <property type="entry name" value="Gamma Fibrinogen, chain A, domain 1"/>
    <property type="match status" value="1"/>
</dbReference>
<dbReference type="PANTHER" id="PTHR47221:SF6">
    <property type="entry name" value="FIBRINOGEN ALPHA CHAIN"/>
    <property type="match status" value="1"/>
</dbReference>
<evidence type="ECO:0000256" key="6">
    <source>
        <dbReference type="ARBA" id="ARBA00023180"/>
    </source>
</evidence>
<organism evidence="8 9">
    <name type="scientific">Pinctada imbricata</name>
    <name type="common">Atlantic pearl-oyster</name>
    <name type="synonym">Pinctada martensii</name>
    <dbReference type="NCBI Taxonomy" id="66713"/>
    <lineage>
        <taxon>Eukaryota</taxon>
        <taxon>Metazoa</taxon>
        <taxon>Spiralia</taxon>
        <taxon>Lophotrochozoa</taxon>
        <taxon>Mollusca</taxon>
        <taxon>Bivalvia</taxon>
        <taxon>Autobranchia</taxon>
        <taxon>Pteriomorphia</taxon>
        <taxon>Pterioida</taxon>
        <taxon>Pterioidea</taxon>
        <taxon>Pteriidae</taxon>
        <taxon>Pinctada</taxon>
    </lineage>
</organism>
<evidence type="ECO:0000256" key="5">
    <source>
        <dbReference type="ARBA" id="ARBA00023157"/>
    </source>
</evidence>
<feature type="domain" description="Fibrinogen C-terminal" evidence="7">
    <location>
        <begin position="130"/>
        <end position="290"/>
    </location>
</feature>
<comment type="subcellular location">
    <subcellularLocation>
        <location evidence="1">Secreted</location>
    </subcellularLocation>
</comment>
<name>A0AA88YNL7_PINIB</name>
<sequence length="290" mass="33539">MKGINALNDKNIKRILQPYHSNEDANVIDGSGSVESQTDPISTIQDLVLTLQTEMKTGITMMNYKFDDLSKNVKALKLKLDTMRANSMKRIEGFDKSMMDVLETPVLKQQETNGAVHLCPINMFKNKGLVNTKYHIHDCADLRRLYGEEKSGFYRITTWRKTVHTVYCDMETDNGGWMVFQRRYDGSENFFRGWNDYKHGFGDYSGEFWSGNQVLYEVTSSFPHFELRIEMEDFGGEKRFAKFSEFSVNSEADRYLLRIGTYSGDAGTFLLIADSSKQEFIRRNCIRENN</sequence>
<dbReference type="Proteomes" id="UP001186944">
    <property type="component" value="Unassembled WGS sequence"/>
</dbReference>
<dbReference type="PANTHER" id="PTHR47221">
    <property type="entry name" value="FIBRINOGEN ALPHA CHAIN"/>
    <property type="match status" value="1"/>
</dbReference>
<gene>
    <name evidence="8" type="ORF">FSP39_012858</name>
</gene>
<evidence type="ECO:0000313" key="8">
    <source>
        <dbReference type="EMBL" id="KAK3108667.1"/>
    </source>
</evidence>
<dbReference type="NCBIfam" id="NF040941">
    <property type="entry name" value="GGGWT_bact"/>
    <property type="match status" value="1"/>
</dbReference>
<dbReference type="InterPro" id="IPR014716">
    <property type="entry name" value="Fibrinogen_a/b/g_C_1"/>
</dbReference>
<proteinExistence type="predicted"/>
<dbReference type="SUPFAM" id="SSF56496">
    <property type="entry name" value="Fibrinogen C-terminal domain-like"/>
    <property type="match status" value="1"/>
</dbReference>